<dbReference type="SUPFAM" id="SSF90123">
    <property type="entry name" value="ABC transporter transmembrane region"/>
    <property type="match status" value="1"/>
</dbReference>
<dbReference type="EMBL" id="CP061336">
    <property type="protein sequence ID" value="QNU67039.1"/>
    <property type="molecule type" value="Genomic_DNA"/>
</dbReference>
<evidence type="ECO:0000313" key="7">
    <source>
        <dbReference type="EMBL" id="QNU67039.1"/>
    </source>
</evidence>
<dbReference type="PROSITE" id="PS00211">
    <property type="entry name" value="ABC_TRANSPORTER_1"/>
    <property type="match status" value="1"/>
</dbReference>
<evidence type="ECO:0000256" key="3">
    <source>
        <dbReference type="ARBA" id="ARBA00022741"/>
    </source>
</evidence>
<keyword evidence="8" id="KW-1185">Reference proteome</keyword>
<dbReference type="InterPro" id="IPR017871">
    <property type="entry name" value="ABC_transporter-like_CS"/>
</dbReference>
<dbReference type="GO" id="GO:0005886">
    <property type="term" value="C:plasma membrane"/>
    <property type="evidence" value="ECO:0007669"/>
    <property type="project" value="UniProtKB-SubCell"/>
</dbReference>
<keyword evidence="3" id="KW-0547">Nucleotide-binding</keyword>
<dbReference type="OrthoDB" id="9806726at2"/>
<name>A0A4U7JGK1_9FIRM</name>
<dbReference type="Gene3D" id="1.20.1560.10">
    <property type="entry name" value="ABC transporter type 1, transmembrane domain"/>
    <property type="match status" value="1"/>
</dbReference>
<comment type="subcellular location">
    <subcellularLocation>
        <location evidence="1">Cell membrane</location>
        <topology evidence="1">Multi-pass membrane protein</topology>
    </subcellularLocation>
</comment>
<dbReference type="CDD" id="cd03228">
    <property type="entry name" value="ABCC_MRP_Like"/>
    <property type="match status" value="1"/>
</dbReference>
<evidence type="ECO:0000313" key="8">
    <source>
        <dbReference type="Proteomes" id="UP000306409"/>
    </source>
</evidence>
<dbReference type="KEGG" id="rher:EHE19_000320"/>
<accession>A0A4U7JGK1</accession>
<protein>
    <submittedName>
        <fullName evidence="7">ABC transporter ATP-binding protein</fullName>
    </submittedName>
</protein>
<dbReference type="Pfam" id="PF00664">
    <property type="entry name" value="ABC_membrane"/>
    <property type="match status" value="1"/>
</dbReference>
<dbReference type="InterPro" id="IPR003439">
    <property type="entry name" value="ABC_transporter-like_ATP-bd"/>
</dbReference>
<sequence>MKLLIRSFLKKNIAFLSFSVILQTIANICTIIIPLSYQYLIDKIILKNSFDKLPYYVVGILVVFIVYMITDIFSNKVFIKYTIEFKKILEKSVMATLLKSEDKAMKKATKGEVITRLAQDIDTVINFWAEYFIALLMGVAEYLIVIIVIFRIHFALGLISLVATPLFYLLSKKMGKNIGEASIKLRNSSEKFIEQIDECLDSRETVKIYNCFNYEYNRYVNTLKTYLGNTKWLMNITLLSKKFIGGLSILFPLIILLSGSFLISLEQITLGSLISVLSSLNYILAPSAMLSNSLIAYKQVKVSYNRLLPFFEREKNMNEETETIKEPLPSFDKCTEVPVFSVNKLYFQYEDYEVLKNISFQINQKDFISIVGDNGTGKTTLIRILSGLLEPTQGEIFINGLLLNKDTVNKVREDISIVMQKEFLFQDTIENNILLQKTDSLNEIAKKVIDSKLLCLDVGKNGSKLSGGEIQKVAIARALQKNSNIFMIDEGSTNFDKRSRETLYEILQALKGKKTIMVIDHYLSYISLSDKVLYFQDKEHIFLDTHESLYNNNSHYRDFYSSMEAI</sequence>
<dbReference type="PANTHER" id="PTHR43394">
    <property type="entry name" value="ATP-DEPENDENT PERMEASE MDL1, MITOCHONDRIAL"/>
    <property type="match status" value="1"/>
</dbReference>
<reference evidence="7 8" key="1">
    <citation type="submission" date="2020-09" db="EMBL/GenBank/DDBJ databases">
        <title>Characterization and genome sequencing of Ruminiclostridium sp. nov. MA18.</title>
        <authorList>
            <person name="Rettenmaier R."/>
            <person name="Kowollik M.-L."/>
            <person name="Liebl W."/>
            <person name="Zverlov V."/>
        </authorList>
    </citation>
    <scope>NUCLEOTIDE SEQUENCE [LARGE SCALE GENOMIC DNA]</scope>
    <source>
        <strain evidence="7 8">MA18</strain>
    </source>
</reference>
<dbReference type="GO" id="GO:0016887">
    <property type="term" value="F:ATP hydrolysis activity"/>
    <property type="evidence" value="ECO:0007669"/>
    <property type="project" value="InterPro"/>
</dbReference>
<dbReference type="Proteomes" id="UP000306409">
    <property type="component" value="Chromosome"/>
</dbReference>
<dbReference type="CDD" id="cd07346">
    <property type="entry name" value="ABC_6TM_exporters"/>
    <property type="match status" value="1"/>
</dbReference>
<keyword evidence="4 7" id="KW-0067">ATP-binding</keyword>
<keyword evidence="6" id="KW-0472">Membrane</keyword>
<keyword evidence="2" id="KW-0812">Transmembrane</keyword>
<proteinExistence type="predicted"/>
<dbReference type="AlphaFoldDB" id="A0A4U7JGK1"/>
<dbReference type="GO" id="GO:0005524">
    <property type="term" value="F:ATP binding"/>
    <property type="evidence" value="ECO:0007669"/>
    <property type="project" value="UniProtKB-KW"/>
</dbReference>
<gene>
    <name evidence="7" type="ORF">EHE19_000320</name>
</gene>
<keyword evidence="5" id="KW-1133">Transmembrane helix</keyword>
<dbReference type="PROSITE" id="PS50929">
    <property type="entry name" value="ABC_TM1F"/>
    <property type="match status" value="1"/>
</dbReference>
<dbReference type="Gene3D" id="3.40.50.300">
    <property type="entry name" value="P-loop containing nucleotide triphosphate hydrolases"/>
    <property type="match status" value="1"/>
</dbReference>
<dbReference type="InterPro" id="IPR011527">
    <property type="entry name" value="ABC1_TM_dom"/>
</dbReference>
<dbReference type="Pfam" id="PF00005">
    <property type="entry name" value="ABC_tran"/>
    <property type="match status" value="1"/>
</dbReference>
<dbReference type="SUPFAM" id="SSF52540">
    <property type="entry name" value="P-loop containing nucleoside triphosphate hydrolases"/>
    <property type="match status" value="1"/>
</dbReference>
<evidence type="ECO:0000256" key="1">
    <source>
        <dbReference type="ARBA" id="ARBA00004651"/>
    </source>
</evidence>
<dbReference type="InterPro" id="IPR039421">
    <property type="entry name" value="Type_1_exporter"/>
</dbReference>
<evidence type="ECO:0000256" key="2">
    <source>
        <dbReference type="ARBA" id="ARBA00022692"/>
    </source>
</evidence>
<evidence type="ECO:0000256" key="5">
    <source>
        <dbReference type="ARBA" id="ARBA00022989"/>
    </source>
</evidence>
<dbReference type="SMART" id="SM00382">
    <property type="entry name" value="AAA"/>
    <property type="match status" value="1"/>
</dbReference>
<dbReference type="InterPro" id="IPR027417">
    <property type="entry name" value="P-loop_NTPase"/>
</dbReference>
<dbReference type="InterPro" id="IPR003593">
    <property type="entry name" value="AAA+_ATPase"/>
</dbReference>
<organism evidence="7 8">
    <name type="scientific">Ruminiclostridium herbifermentans</name>
    <dbReference type="NCBI Taxonomy" id="2488810"/>
    <lineage>
        <taxon>Bacteria</taxon>
        <taxon>Bacillati</taxon>
        <taxon>Bacillota</taxon>
        <taxon>Clostridia</taxon>
        <taxon>Eubacteriales</taxon>
        <taxon>Oscillospiraceae</taxon>
        <taxon>Ruminiclostridium</taxon>
    </lineage>
</organism>
<dbReference type="PROSITE" id="PS50893">
    <property type="entry name" value="ABC_TRANSPORTER_2"/>
    <property type="match status" value="1"/>
</dbReference>
<dbReference type="InterPro" id="IPR036640">
    <property type="entry name" value="ABC1_TM_sf"/>
</dbReference>
<dbReference type="GO" id="GO:0015421">
    <property type="term" value="F:ABC-type oligopeptide transporter activity"/>
    <property type="evidence" value="ECO:0007669"/>
    <property type="project" value="TreeGrafter"/>
</dbReference>
<dbReference type="RefSeq" id="WP_137697106.1">
    <property type="nucleotide sequence ID" value="NZ_CP061336.1"/>
</dbReference>
<evidence type="ECO:0000256" key="4">
    <source>
        <dbReference type="ARBA" id="ARBA00022840"/>
    </source>
</evidence>
<evidence type="ECO:0000256" key="6">
    <source>
        <dbReference type="ARBA" id="ARBA00023136"/>
    </source>
</evidence>
<dbReference type="PANTHER" id="PTHR43394:SF1">
    <property type="entry name" value="ATP-BINDING CASSETTE SUB-FAMILY B MEMBER 10, MITOCHONDRIAL"/>
    <property type="match status" value="1"/>
</dbReference>